<organism evidence="1 2">
    <name type="scientific">Aliikangiella maris</name>
    <dbReference type="NCBI Taxonomy" id="3162458"/>
    <lineage>
        <taxon>Bacteria</taxon>
        <taxon>Pseudomonadati</taxon>
        <taxon>Pseudomonadota</taxon>
        <taxon>Gammaproteobacteria</taxon>
        <taxon>Oceanospirillales</taxon>
        <taxon>Pleioneaceae</taxon>
        <taxon>Aliikangiella</taxon>
    </lineage>
</organism>
<comment type="caution">
    <text evidence="1">The sequence shown here is derived from an EMBL/GenBank/DDBJ whole genome shotgun (WGS) entry which is preliminary data.</text>
</comment>
<name>A0ABV2BQX6_9GAMM</name>
<dbReference type="InterPro" id="IPR057666">
    <property type="entry name" value="DrpA_SLOG"/>
</dbReference>
<dbReference type="Gene3D" id="3.40.50.450">
    <property type="match status" value="1"/>
</dbReference>
<evidence type="ECO:0000313" key="1">
    <source>
        <dbReference type="EMBL" id="MET1253972.1"/>
    </source>
</evidence>
<dbReference type="SUPFAM" id="SSF102405">
    <property type="entry name" value="MCP/YpsA-like"/>
    <property type="match status" value="1"/>
</dbReference>
<dbReference type="InterPro" id="IPR003488">
    <property type="entry name" value="DprA"/>
</dbReference>
<evidence type="ECO:0000313" key="2">
    <source>
        <dbReference type="Proteomes" id="UP001548189"/>
    </source>
</evidence>
<proteinExistence type="predicted"/>
<dbReference type="Proteomes" id="UP001548189">
    <property type="component" value="Unassembled WGS sequence"/>
</dbReference>
<accession>A0ABV2BQX6</accession>
<dbReference type="Pfam" id="PF02481">
    <property type="entry name" value="DNA_processg_A"/>
    <property type="match status" value="1"/>
</dbReference>
<gene>
    <name evidence="1" type="ORF">ABVT43_02420</name>
</gene>
<reference evidence="1 2" key="1">
    <citation type="submission" date="2024-06" db="EMBL/GenBank/DDBJ databases">
        <authorList>
            <person name="Li F."/>
        </authorList>
    </citation>
    <scope>NUCLEOTIDE SEQUENCE [LARGE SCALE GENOMIC DNA]</scope>
    <source>
        <strain evidence="1 2">GXAS 311</strain>
    </source>
</reference>
<dbReference type="EMBL" id="JBEVCJ010000002">
    <property type="protein sequence ID" value="MET1253972.1"/>
    <property type="molecule type" value="Genomic_DNA"/>
</dbReference>
<keyword evidence="2" id="KW-1185">Reference proteome</keyword>
<sequence length="222" mass="23835">MINKIHKIDIHSSFYPKHLAKIMSPPQVLWSAGNLELLVNPGISIVGTRNASKAGLVIAKRLAAFVNSKGKATVSGLALGIDTAVHMGSVEIDSPTIAVLASGVDIITPRQNISLSRKILETGGLIVSEQPPGTLATKGNYVPRNRIQVGLSSSSIIVESSVRSGTMTHARFCFEERHPLFVVMPEEGNPLQLNFSGPELLVNELGAIPLYSKNDYKLLMSD</sequence>
<dbReference type="PANTHER" id="PTHR43022:SF1">
    <property type="entry name" value="PROTEIN SMF"/>
    <property type="match status" value="1"/>
</dbReference>
<dbReference type="PANTHER" id="PTHR43022">
    <property type="entry name" value="PROTEIN SMF"/>
    <property type="match status" value="1"/>
</dbReference>
<protein>
    <submittedName>
        <fullName evidence="1">DNA-processing protein DprA</fullName>
    </submittedName>
</protein>